<dbReference type="GeneID" id="19459152"/>
<dbReference type="AlphaFoldDB" id="S3CVF3"/>
<dbReference type="KEGG" id="glz:GLAREA_00092"/>
<dbReference type="Proteomes" id="UP000016922">
    <property type="component" value="Unassembled WGS sequence"/>
</dbReference>
<evidence type="ECO:0000313" key="3">
    <source>
        <dbReference type="Proteomes" id="UP000016922"/>
    </source>
</evidence>
<feature type="chain" id="PRO_5004507798" evidence="1">
    <location>
        <begin position="25"/>
        <end position="193"/>
    </location>
</feature>
<reference evidence="2 3" key="1">
    <citation type="journal article" date="2013" name="BMC Genomics">
        <title>Genomics-driven discovery of the pneumocandin biosynthetic gene cluster in the fungus Glarea lozoyensis.</title>
        <authorList>
            <person name="Chen L."/>
            <person name="Yue Q."/>
            <person name="Zhang X."/>
            <person name="Xiang M."/>
            <person name="Wang C."/>
            <person name="Li S."/>
            <person name="Che Y."/>
            <person name="Ortiz-Lopez F.J."/>
            <person name="Bills G.F."/>
            <person name="Liu X."/>
            <person name="An Z."/>
        </authorList>
    </citation>
    <scope>NUCLEOTIDE SEQUENCE [LARGE SCALE GENOMIC DNA]</scope>
    <source>
        <strain evidence="3">ATCC 20868 / MF5171</strain>
    </source>
</reference>
<keyword evidence="3" id="KW-1185">Reference proteome</keyword>
<evidence type="ECO:0000256" key="1">
    <source>
        <dbReference type="SAM" id="SignalP"/>
    </source>
</evidence>
<gene>
    <name evidence="2" type="ORF">GLAREA_00092</name>
</gene>
<organism evidence="2 3">
    <name type="scientific">Glarea lozoyensis (strain ATCC 20868 / MF5171)</name>
    <dbReference type="NCBI Taxonomy" id="1116229"/>
    <lineage>
        <taxon>Eukaryota</taxon>
        <taxon>Fungi</taxon>
        <taxon>Dikarya</taxon>
        <taxon>Ascomycota</taxon>
        <taxon>Pezizomycotina</taxon>
        <taxon>Leotiomycetes</taxon>
        <taxon>Helotiales</taxon>
        <taxon>Helotiaceae</taxon>
        <taxon>Glarea</taxon>
    </lineage>
</organism>
<feature type="signal peptide" evidence="1">
    <location>
        <begin position="1"/>
        <end position="24"/>
    </location>
</feature>
<proteinExistence type="predicted"/>
<dbReference type="EMBL" id="KE145367">
    <property type="protein sequence ID" value="EPE28934.1"/>
    <property type="molecule type" value="Genomic_DNA"/>
</dbReference>
<accession>S3CVF3</accession>
<sequence length="193" mass="20360">MYFTIQALLTLALLIFSLFNPVFSSPTHQIGSQASISSKDVISYEAPSMRDSAQQLTDYMKKMSIENDPNFSKNFAAVGLTMARGLQSDSSQVFARLKPPSHVAADANGNAQKLTLVTDALGAVVANPTDVALARKNAKLVLCLLNKTIYPALKVLIIEAQKAAGLGLDAGTFPEGNSLQIGLCAFGGLGAIV</sequence>
<dbReference type="RefSeq" id="XP_008083043.1">
    <property type="nucleotide sequence ID" value="XM_008084852.1"/>
</dbReference>
<protein>
    <submittedName>
        <fullName evidence="2">Uncharacterized protein</fullName>
    </submittedName>
</protein>
<evidence type="ECO:0000313" key="2">
    <source>
        <dbReference type="EMBL" id="EPE28934.1"/>
    </source>
</evidence>
<dbReference type="HOGENOM" id="CLU_1408898_0_0_1"/>
<name>S3CVF3_GLAL2</name>
<keyword evidence="1" id="KW-0732">Signal</keyword>